<evidence type="ECO:0000313" key="1">
    <source>
        <dbReference type="EMBL" id="KAL3770265.1"/>
    </source>
</evidence>
<sequence length="192" mass="20209">MKYGEIEVSFECEVKLEGIKITEIDIKNLNEVVYLLASILSKFLPKGAIVRILSVGGISVVRRLLRSLQGDSAGVDIQFEIVLKEQCDSATCDNSAEMSKTLYQDVTSNLKAKVESGELTTSIQEAADSSGIPALANASVNASSLQVDAATVTVTKAPETPLKPNSAPTHVGAAGATLAFAVALSTILLSWP</sequence>
<protein>
    <submittedName>
        <fullName evidence="1">Uncharacterized protein</fullName>
    </submittedName>
</protein>
<reference evidence="1 2" key="1">
    <citation type="submission" date="2024-10" db="EMBL/GenBank/DDBJ databases">
        <title>Updated reference genomes for cyclostephanoid diatoms.</title>
        <authorList>
            <person name="Roberts W.R."/>
            <person name="Alverson A.J."/>
        </authorList>
    </citation>
    <scope>NUCLEOTIDE SEQUENCE [LARGE SCALE GENOMIC DNA]</scope>
    <source>
        <strain evidence="1 2">AJA276-08</strain>
    </source>
</reference>
<keyword evidence="2" id="KW-1185">Reference proteome</keyword>
<gene>
    <name evidence="1" type="ORF">ACHAW5_002670</name>
</gene>
<accession>A0ABD3NC48</accession>
<organism evidence="1 2">
    <name type="scientific">Stephanodiscus triporus</name>
    <dbReference type="NCBI Taxonomy" id="2934178"/>
    <lineage>
        <taxon>Eukaryota</taxon>
        <taxon>Sar</taxon>
        <taxon>Stramenopiles</taxon>
        <taxon>Ochrophyta</taxon>
        <taxon>Bacillariophyta</taxon>
        <taxon>Coscinodiscophyceae</taxon>
        <taxon>Thalassiosirophycidae</taxon>
        <taxon>Stephanodiscales</taxon>
        <taxon>Stephanodiscaceae</taxon>
        <taxon>Stephanodiscus</taxon>
    </lineage>
</organism>
<dbReference type="AlphaFoldDB" id="A0ABD3NC48"/>
<name>A0ABD3NC48_9STRA</name>
<dbReference type="EMBL" id="JALLAZ020001635">
    <property type="protein sequence ID" value="KAL3770265.1"/>
    <property type="molecule type" value="Genomic_DNA"/>
</dbReference>
<evidence type="ECO:0000313" key="2">
    <source>
        <dbReference type="Proteomes" id="UP001530315"/>
    </source>
</evidence>
<proteinExistence type="predicted"/>
<comment type="caution">
    <text evidence="1">The sequence shown here is derived from an EMBL/GenBank/DDBJ whole genome shotgun (WGS) entry which is preliminary data.</text>
</comment>
<dbReference type="Proteomes" id="UP001530315">
    <property type="component" value="Unassembled WGS sequence"/>
</dbReference>